<dbReference type="CDD" id="cd16913">
    <property type="entry name" value="YkuD_like"/>
    <property type="match status" value="1"/>
</dbReference>
<evidence type="ECO:0000256" key="3">
    <source>
        <dbReference type="ARBA" id="ARBA00022679"/>
    </source>
</evidence>
<dbReference type="AlphaFoldDB" id="A0AAJ0U5Y1"/>
<dbReference type="SUPFAM" id="SSF141523">
    <property type="entry name" value="L,D-transpeptidase catalytic domain-like"/>
    <property type="match status" value="1"/>
</dbReference>
<protein>
    <recommendedName>
        <fullName evidence="9">L,D-TPase catalytic domain-containing protein</fullName>
    </recommendedName>
</protein>
<dbReference type="EMBL" id="NRSJ01000028">
    <property type="protein sequence ID" value="MBK1705812.1"/>
    <property type="molecule type" value="Genomic_DNA"/>
</dbReference>
<dbReference type="GO" id="GO:0071555">
    <property type="term" value="P:cell wall organization"/>
    <property type="evidence" value="ECO:0007669"/>
    <property type="project" value="UniProtKB-UniRule"/>
</dbReference>
<keyword evidence="4 7" id="KW-0133">Cell shape</keyword>
<evidence type="ECO:0000256" key="7">
    <source>
        <dbReference type="PROSITE-ProRule" id="PRU01373"/>
    </source>
</evidence>
<keyword evidence="3" id="KW-0808">Transferase</keyword>
<gene>
    <name evidence="10" type="ORF">CKO40_14930</name>
</gene>
<dbReference type="PANTHER" id="PTHR36699:SF1">
    <property type="entry name" value="L,D-TRANSPEPTIDASE YAFK-RELATED"/>
    <property type="match status" value="1"/>
</dbReference>
<evidence type="ECO:0000256" key="4">
    <source>
        <dbReference type="ARBA" id="ARBA00022960"/>
    </source>
</evidence>
<keyword evidence="8" id="KW-0732">Signal</keyword>
<feature type="signal peptide" evidence="8">
    <location>
        <begin position="1"/>
        <end position="19"/>
    </location>
</feature>
<evidence type="ECO:0000256" key="8">
    <source>
        <dbReference type="SAM" id="SignalP"/>
    </source>
</evidence>
<evidence type="ECO:0000256" key="5">
    <source>
        <dbReference type="ARBA" id="ARBA00022984"/>
    </source>
</evidence>
<evidence type="ECO:0000256" key="6">
    <source>
        <dbReference type="ARBA" id="ARBA00023316"/>
    </source>
</evidence>
<proteinExistence type="inferred from homology"/>
<dbReference type="GO" id="GO:0004180">
    <property type="term" value="F:carboxypeptidase activity"/>
    <property type="evidence" value="ECO:0007669"/>
    <property type="project" value="UniProtKB-ARBA"/>
</dbReference>
<dbReference type="GO" id="GO:0016740">
    <property type="term" value="F:transferase activity"/>
    <property type="evidence" value="ECO:0007669"/>
    <property type="project" value="UniProtKB-KW"/>
</dbReference>
<evidence type="ECO:0000256" key="1">
    <source>
        <dbReference type="ARBA" id="ARBA00004752"/>
    </source>
</evidence>
<feature type="active site" description="Proton donor/acceptor" evidence="7">
    <location>
        <position position="121"/>
    </location>
</feature>
<dbReference type="Proteomes" id="UP001296776">
    <property type="component" value="Unassembled WGS sequence"/>
</dbReference>
<dbReference type="GO" id="GO:0009252">
    <property type="term" value="P:peptidoglycan biosynthetic process"/>
    <property type="evidence" value="ECO:0007669"/>
    <property type="project" value="UniProtKB-KW"/>
</dbReference>
<dbReference type="GO" id="GO:0008360">
    <property type="term" value="P:regulation of cell shape"/>
    <property type="evidence" value="ECO:0007669"/>
    <property type="project" value="UniProtKB-UniRule"/>
</dbReference>
<dbReference type="RefSeq" id="WP_242477069.1">
    <property type="nucleotide sequence ID" value="NZ_NRSJ01000028.1"/>
</dbReference>
<dbReference type="Gene3D" id="2.40.440.10">
    <property type="entry name" value="L,D-transpeptidase catalytic domain-like"/>
    <property type="match status" value="1"/>
</dbReference>
<evidence type="ECO:0000259" key="9">
    <source>
        <dbReference type="PROSITE" id="PS52029"/>
    </source>
</evidence>
<comment type="caution">
    <text evidence="10">The sequence shown here is derived from an EMBL/GenBank/DDBJ whole genome shotgun (WGS) entry which is preliminary data.</text>
</comment>
<feature type="domain" description="L,D-TPase catalytic" evidence="9">
    <location>
        <begin position="31"/>
        <end position="170"/>
    </location>
</feature>
<keyword evidence="11" id="KW-1185">Reference proteome</keyword>
<organism evidence="10 11">
    <name type="scientific">Halochromatium glycolicum</name>
    <dbReference type="NCBI Taxonomy" id="85075"/>
    <lineage>
        <taxon>Bacteria</taxon>
        <taxon>Pseudomonadati</taxon>
        <taxon>Pseudomonadota</taxon>
        <taxon>Gammaproteobacteria</taxon>
        <taxon>Chromatiales</taxon>
        <taxon>Chromatiaceae</taxon>
        <taxon>Halochromatium</taxon>
    </lineage>
</organism>
<dbReference type="PROSITE" id="PS52029">
    <property type="entry name" value="LD_TPASE"/>
    <property type="match status" value="1"/>
</dbReference>
<evidence type="ECO:0000313" key="11">
    <source>
        <dbReference type="Proteomes" id="UP001296776"/>
    </source>
</evidence>
<evidence type="ECO:0000313" key="10">
    <source>
        <dbReference type="EMBL" id="MBK1705812.1"/>
    </source>
</evidence>
<comment type="pathway">
    <text evidence="1 7">Cell wall biogenesis; peptidoglycan biosynthesis.</text>
</comment>
<comment type="similarity">
    <text evidence="2">Belongs to the YkuD family.</text>
</comment>
<name>A0AAJ0U5Y1_9GAMM</name>
<feature type="chain" id="PRO_5042469290" description="L,D-TPase catalytic domain-containing protein" evidence="8">
    <location>
        <begin position="20"/>
        <end position="171"/>
    </location>
</feature>
<dbReference type="Pfam" id="PF03734">
    <property type="entry name" value="YkuD"/>
    <property type="match status" value="1"/>
</dbReference>
<sequence length="171" mass="19178">MIWGVLVLALAATVLAGCASEPESPTSPYVDRVLVRKGERRLELHKDGSVYRSYRISLGDRPKGHKVQEGDERTPEGNYVLDWRNPNSAFHKSIHVSYPNELDRTVARSLGVSPGGMIMIHGLPNWLSSPRLAEEYRRLDWTDGCIAVGSNDEMDEIWRLVRDGTPITILP</sequence>
<reference evidence="10" key="1">
    <citation type="submission" date="2017-08" db="EMBL/GenBank/DDBJ databases">
        <authorList>
            <person name="Imhoff J.F."/>
            <person name="Rahn T."/>
            <person name="Kuenzel S."/>
            <person name="Neulinger S.C."/>
        </authorList>
    </citation>
    <scope>NUCLEOTIDE SEQUENCE</scope>
    <source>
        <strain evidence="10">DSM 11080</strain>
    </source>
</reference>
<keyword evidence="6 7" id="KW-0961">Cell wall biogenesis/degradation</keyword>
<reference evidence="10" key="2">
    <citation type="journal article" date="2020" name="Microorganisms">
        <title>Osmotic Adaptation and Compatible Solute Biosynthesis of Phototrophic Bacteria as Revealed from Genome Analyses.</title>
        <authorList>
            <person name="Imhoff J.F."/>
            <person name="Rahn T."/>
            <person name="Kunzel S."/>
            <person name="Keller A."/>
            <person name="Neulinger S.C."/>
        </authorList>
    </citation>
    <scope>NUCLEOTIDE SEQUENCE</scope>
    <source>
        <strain evidence="10">DSM 11080</strain>
    </source>
</reference>
<keyword evidence="5 7" id="KW-0573">Peptidoglycan synthesis</keyword>
<dbReference type="PANTHER" id="PTHR36699">
    <property type="entry name" value="LD-TRANSPEPTIDASE"/>
    <property type="match status" value="1"/>
</dbReference>
<dbReference type="InterPro" id="IPR038063">
    <property type="entry name" value="Transpep_catalytic_dom"/>
</dbReference>
<evidence type="ECO:0000256" key="2">
    <source>
        <dbReference type="ARBA" id="ARBA00005992"/>
    </source>
</evidence>
<accession>A0AAJ0U5Y1</accession>
<dbReference type="InterPro" id="IPR005490">
    <property type="entry name" value="LD_TPept_cat_dom"/>
</dbReference>
<feature type="active site" description="Nucleophile" evidence="7">
    <location>
        <position position="145"/>
    </location>
</feature>